<proteinExistence type="inferred from homology"/>
<evidence type="ECO:0000313" key="2">
    <source>
        <dbReference type="EMBL" id="MFC3200552.1"/>
    </source>
</evidence>
<comment type="similarity">
    <text evidence="1">Belongs to the outer membrane factor (OMF) (TC 1.B.17) family.</text>
</comment>
<evidence type="ECO:0000256" key="1">
    <source>
        <dbReference type="ARBA" id="ARBA00007613"/>
    </source>
</evidence>
<dbReference type="EMBL" id="JBHRSX010000006">
    <property type="protein sequence ID" value="MFC3200552.1"/>
    <property type="molecule type" value="Genomic_DNA"/>
</dbReference>
<dbReference type="SUPFAM" id="SSF56954">
    <property type="entry name" value="Outer membrane efflux proteins (OEP)"/>
    <property type="match status" value="1"/>
</dbReference>
<organism evidence="2 3">
    <name type="scientific">Alteromonas oceani</name>
    <dbReference type="NCBI Taxonomy" id="2071609"/>
    <lineage>
        <taxon>Bacteria</taxon>
        <taxon>Pseudomonadati</taxon>
        <taxon>Pseudomonadota</taxon>
        <taxon>Gammaproteobacteria</taxon>
        <taxon>Alteromonadales</taxon>
        <taxon>Alteromonadaceae</taxon>
        <taxon>Alteromonas/Salinimonas group</taxon>
        <taxon>Alteromonas</taxon>
    </lineage>
</organism>
<comment type="caution">
    <text evidence="2">The sequence shown here is derived from an EMBL/GenBank/DDBJ whole genome shotgun (WGS) entry which is preliminary data.</text>
</comment>
<dbReference type="PANTHER" id="PTHR30203:SF24">
    <property type="entry name" value="BLR4935 PROTEIN"/>
    <property type="match status" value="1"/>
</dbReference>
<name>A0ABV7JTL4_9ALTE</name>
<protein>
    <submittedName>
        <fullName evidence="2">TolC family protein</fullName>
    </submittedName>
</protein>
<sequence length="445" mass="49355">MRFNPYKNKRNGNSQKPISYRFLAIGIAVTTGVGLAIPTPSLANSQSQQQIQSSHQIINLSKAVTMTLESHPELKALVAEEAVWQGNIEQAAIGERPQIGLMIEDALGTGEHSALKSMQSTLTYSWLLQQDQIDGRVNAAKSQASAVIVEQKIKALDLSAIVAKQFVEILIKQERLKLNQLAVSQAQEVVDAIAKRVKAGKSSNVEMRLAQAELVRRNLAVEDLEHELKASHYQLSSLWGKPQAELKLTGNLMLKPEIPSVESQLIKLKEIPQIQQFVNEQRIAQSQMELARIEAKPQWQLTAGLKRYEATDDFGLVAGISIPWGNANRNAGTIAALRAKQDVLATQQQALMQKLDAQLYVLLQEMAHSHHVIETIQAEIIPVLETALTEASQAFDIGKLSYNQWSNIRRELLSAQNQLLDAYQSLHLQHIEIQRLTGVSVSDSE</sequence>
<reference evidence="3" key="1">
    <citation type="journal article" date="2019" name="Int. J. Syst. Evol. Microbiol.">
        <title>The Global Catalogue of Microorganisms (GCM) 10K type strain sequencing project: providing services to taxonomists for standard genome sequencing and annotation.</title>
        <authorList>
            <consortium name="The Broad Institute Genomics Platform"/>
            <consortium name="The Broad Institute Genome Sequencing Center for Infectious Disease"/>
            <person name="Wu L."/>
            <person name="Ma J."/>
        </authorList>
    </citation>
    <scope>NUCLEOTIDE SEQUENCE [LARGE SCALE GENOMIC DNA]</scope>
    <source>
        <strain evidence="3">KCTC 52449</strain>
    </source>
</reference>
<dbReference type="InterPro" id="IPR003423">
    <property type="entry name" value="OMP_efflux"/>
</dbReference>
<dbReference type="InterPro" id="IPR010131">
    <property type="entry name" value="MdtP/NodT-like"/>
</dbReference>
<keyword evidence="3" id="KW-1185">Reference proteome</keyword>
<evidence type="ECO:0000313" key="3">
    <source>
        <dbReference type="Proteomes" id="UP001595477"/>
    </source>
</evidence>
<gene>
    <name evidence="2" type="ORF">ACFOEW_01815</name>
</gene>
<dbReference type="Gene3D" id="1.20.1600.10">
    <property type="entry name" value="Outer membrane efflux proteins (OEP)"/>
    <property type="match status" value="1"/>
</dbReference>
<dbReference type="Proteomes" id="UP001595477">
    <property type="component" value="Unassembled WGS sequence"/>
</dbReference>
<accession>A0ABV7JTL4</accession>
<dbReference type="PANTHER" id="PTHR30203">
    <property type="entry name" value="OUTER MEMBRANE CATION EFFLUX PROTEIN"/>
    <property type="match status" value="1"/>
</dbReference>
<dbReference type="Pfam" id="PF02321">
    <property type="entry name" value="OEP"/>
    <property type="match status" value="1"/>
</dbReference>
<dbReference type="RefSeq" id="WP_206427291.1">
    <property type="nucleotide sequence ID" value="NZ_JBHRSX010000006.1"/>
</dbReference>